<dbReference type="EMBL" id="KN826889">
    <property type="protein sequence ID" value="KIK77655.1"/>
    <property type="molecule type" value="Genomic_DNA"/>
</dbReference>
<feature type="compositionally biased region" description="Polar residues" evidence="1">
    <location>
        <begin position="10"/>
        <end position="23"/>
    </location>
</feature>
<proteinExistence type="predicted"/>
<protein>
    <submittedName>
        <fullName evidence="2">Uncharacterized protein</fullName>
    </submittedName>
</protein>
<accession>A0A0D0DHU3</accession>
<evidence type="ECO:0000256" key="1">
    <source>
        <dbReference type="SAM" id="MobiDB-lite"/>
    </source>
</evidence>
<feature type="region of interest" description="Disordered" evidence="1">
    <location>
        <begin position="1"/>
        <end position="79"/>
    </location>
</feature>
<dbReference type="Proteomes" id="UP000054538">
    <property type="component" value="Unassembled WGS sequence"/>
</dbReference>
<sequence length="211" mass="22576">MANHEAADTLNWNAMSTGTTKPAGTSYGLPNINKEVKGRGGKGERDERVSGSAAPSLNNENAAPNSIPPPPNPDKCKCSPPLSIMLLEGEKTGQQSSRHPDETTTHLAQHKCARRRTLCMGQTARSKVKKGGKESSTRGQVGAQLPAQMTIVIPNSTPTPPYPVERRSTQTPKHVAQGGEKILEVEQRQQGPESPLHICQPPARTHAGHHG</sequence>
<evidence type="ECO:0000313" key="3">
    <source>
        <dbReference type="Proteomes" id="UP000054538"/>
    </source>
</evidence>
<reference evidence="2 3" key="1">
    <citation type="submission" date="2014-04" db="EMBL/GenBank/DDBJ databases">
        <authorList>
            <consortium name="DOE Joint Genome Institute"/>
            <person name="Kuo A."/>
            <person name="Kohler A."/>
            <person name="Jargeat P."/>
            <person name="Nagy L.G."/>
            <person name="Floudas D."/>
            <person name="Copeland A."/>
            <person name="Barry K.W."/>
            <person name="Cichocki N."/>
            <person name="Veneault-Fourrey C."/>
            <person name="LaButti K."/>
            <person name="Lindquist E.A."/>
            <person name="Lipzen A."/>
            <person name="Lundell T."/>
            <person name="Morin E."/>
            <person name="Murat C."/>
            <person name="Sun H."/>
            <person name="Tunlid A."/>
            <person name="Henrissat B."/>
            <person name="Grigoriev I.V."/>
            <person name="Hibbett D.S."/>
            <person name="Martin F."/>
            <person name="Nordberg H.P."/>
            <person name="Cantor M.N."/>
            <person name="Hua S.X."/>
        </authorList>
    </citation>
    <scope>NUCLEOTIDE SEQUENCE [LARGE SCALE GENOMIC DNA]</scope>
    <source>
        <strain evidence="2 3">Ve08.2h10</strain>
    </source>
</reference>
<reference evidence="3" key="2">
    <citation type="submission" date="2015-01" db="EMBL/GenBank/DDBJ databases">
        <title>Evolutionary Origins and Diversification of the Mycorrhizal Mutualists.</title>
        <authorList>
            <consortium name="DOE Joint Genome Institute"/>
            <consortium name="Mycorrhizal Genomics Consortium"/>
            <person name="Kohler A."/>
            <person name="Kuo A."/>
            <person name="Nagy L.G."/>
            <person name="Floudas D."/>
            <person name="Copeland A."/>
            <person name="Barry K.W."/>
            <person name="Cichocki N."/>
            <person name="Veneault-Fourrey C."/>
            <person name="LaButti K."/>
            <person name="Lindquist E.A."/>
            <person name="Lipzen A."/>
            <person name="Lundell T."/>
            <person name="Morin E."/>
            <person name="Murat C."/>
            <person name="Riley R."/>
            <person name="Ohm R."/>
            <person name="Sun H."/>
            <person name="Tunlid A."/>
            <person name="Henrissat B."/>
            <person name="Grigoriev I.V."/>
            <person name="Hibbett D.S."/>
            <person name="Martin F."/>
        </authorList>
    </citation>
    <scope>NUCLEOTIDE SEQUENCE [LARGE SCALE GENOMIC DNA]</scope>
    <source>
        <strain evidence="3">Ve08.2h10</strain>
    </source>
</reference>
<feature type="compositionally biased region" description="Basic and acidic residues" evidence="1">
    <location>
        <begin position="34"/>
        <end position="49"/>
    </location>
</feature>
<keyword evidence="3" id="KW-1185">Reference proteome</keyword>
<dbReference type="InParanoid" id="A0A0D0DHU3"/>
<gene>
    <name evidence="2" type="ORF">PAXRUDRAFT_166140</name>
</gene>
<feature type="region of interest" description="Disordered" evidence="1">
    <location>
        <begin position="90"/>
        <end position="109"/>
    </location>
</feature>
<organism evidence="2 3">
    <name type="scientific">Paxillus rubicundulus Ve08.2h10</name>
    <dbReference type="NCBI Taxonomy" id="930991"/>
    <lineage>
        <taxon>Eukaryota</taxon>
        <taxon>Fungi</taxon>
        <taxon>Dikarya</taxon>
        <taxon>Basidiomycota</taxon>
        <taxon>Agaricomycotina</taxon>
        <taxon>Agaricomycetes</taxon>
        <taxon>Agaricomycetidae</taxon>
        <taxon>Boletales</taxon>
        <taxon>Paxilineae</taxon>
        <taxon>Paxillaceae</taxon>
        <taxon>Paxillus</taxon>
    </lineage>
</organism>
<feature type="region of interest" description="Disordered" evidence="1">
    <location>
        <begin position="152"/>
        <end position="211"/>
    </location>
</feature>
<evidence type="ECO:0000313" key="2">
    <source>
        <dbReference type="EMBL" id="KIK77655.1"/>
    </source>
</evidence>
<dbReference type="AlphaFoldDB" id="A0A0D0DHU3"/>
<name>A0A0D0DHU3_9AGAM</name>
<dbReference type="HOGENOM" id="CLU_1227366_0_0_1"/>